<feature type="domain" description="Flagellar attachment zone protein 1 conserved" evidence="2">
    <location>
        <begin position="2290"/>
        <end position="2380"/>
    </location>
</feature>
<feature type="region of interest" description="Disordered" evidence="1">
    <location>
        <begin position="2244"/>
        <end position="2263"/>
    </location>
</feature>
<feature type="domain" description="Flagellar attachment zone protein 1 conserved" evidence="2">
    <location>
        <begin position="2056"/>
        <end position="2140"/>
    </location>
</feature>
<comment type="caution">
    <text evidence="3">The sequence shown here is derived from an EMBL/GenBank/DDBJ whole genome shotgun (WGS) entry which is preliminary data.</text>
</comment>
<feature type="compositionally biased region" description="Low complexity" evidence="1">
    <location>
        <begin position="3477"/>
        <end position="3493"/>
    </location>
</feature>
<evidence type="ECO:0000259" key="2">
    <source>
        <dbReference type="Pfam" id="PF23398"/>
    </source>
</evidence>
<feature type="compositionally biased region" description="Basic and acidic residues" evidence="1">
    <location>
        <begin position="2623"/>
        <end position="2633"/>
    </location>
</feature>
<dbReference type="VEuPathDB" id="TriTrypDB:LdCL_330040000"/>
<feature type="region of interest" description="Disordered" evidence="1">
    <location>
        <begin position="2170"/>
        <end position="2193"/>
    </location>
</feature>
<proteinExistence type="predicted"/>
<dbReference type="Proteomes" id="UP000318447">
    <property type="component" value="Unassembled WGS sequence"/>
</dbReference>
<feature type="region of interest" description="Disordered" evidence="1">
    <location>
        <begin position="2597"/>
        <end position="2650"/>
    </location>
</feature>
<dbReference type="VEuPathDB" id="TriTrypDB:LdBPK_333240.1"/>
<dbReference type="InterPro" id="IPR056614">
    <property type="entry name" value="FAZ1_cons"/>
</dbReference>
<feature type="region of interest" description="Disordered" evidence="1">
    <location>
        <begin position="2541"/>
        <end position="2564"/>
    </location>
</feature>
<protein>
    <recommendedName>
        <fullName evidence="2">Flagellar attachment zone protein 1 conserved domain-containing protein</fullName>
    </recommendedName>
</protein>
<feature type="region of interest" description="Disordered" evidence="1">
    <location>
        <begin position="2507"/>
        <end position="2527"/>
    </location>
</feature>
<reference evidence="4" key="1">
    <citation type="submission" date="2019-02" db="EMBL/GenBank/DDBJ databases">
        <title>FDA dAtabase for Regulatory Grade micrObial Sequences (FDA-ARGOS): Supporting development and validation of Infectious Disease Dx tests.</title>
        <authorList>
            <person name="Duncan R."/>
            <person name="Fisher C."/>
            <person name="Tallon L."/>
            <person name="Sadzewicz L."/>
            <person name="Sengamalay N."/>
            <person name="Ott S."/>
            <person name="Godinez A."/>
            <person name="Nagaraj S."/>
            <person name="Vavikolanu K."/>
            <person name="Nadendla S."/>
            <person name="Aluvathingal J."/>
            <person name="Sichtig H."/>
        </authorList>
    </citation>
    <scope>NUCLEOTIDE SEQUENCE [LARGE SCALE GENOMIC DNA]</scope>
    <source>
        <strain evidence="4">FDAARGOS_361</strain>
    </source>
</reference>
<dbReference type="Pfam" id="PF23398">
    <property type="entry name" value="FAZ1_cons"/>
    <property type="match status" value="3"/>
</dbReference>
<feature type="region of interest" description="Disordered" evidence="1">
    <location>
        <begin position="2969"/>
        <end position="2992"/>
    </location>
</feature>
<dbReference type="VEuPathDB" id="TriTrypDB:LDHU3_33.4710"/>
<sequence length="4784" mass="510457">MAASTEVPPARELWQSVAEPEGYSRDDLGCAEPAALHALAEDEAPAAERAAEPQEAPMAASTEVPPARELWQPVAEPEGYSRDDLGCAEPAALHALAEDEAPAAERAAEPQEAPMAASTEVPPARELWQSVAEPEGYSRDDLGCAEPAALHALAEDEAPAAERAAEPQEAPMAASTEVPPARELWQSVAEPEGYSRDDLGCAEPAALHALAEDEAPAAERAAEPQEAPMAASTEVPPARELWQPVAEPEGYSRDDLGCAEPAALHALTEDEAPAAERAAEPQEAPMAASTEVPPARELWQPVAEPEGYSRDDLGCAEPAALHALAEDEAPAAERAAEPQEAPMAASTEVPPARELWQSVAEPEGYSRDDLGCAEPAALHALAEDEAPAAERAAEPQEAPMAASTEVPPARELWQPVAEPEGYSRDDLGCAEPAALHALAEDEAPAAERAAEPQEAPMAASTEVPPARELWQPVAEPEGYSRDDLGCAEPAALHALAEDEAPAAERAAEPQEAPMAASTEVPPARELWQSVAEPEGYSRDDLGCAEPAALHALAEDEAPAAERAAEPQEAPMAASTEVPPARELWQPVAEPEGYSRDDLGCAEPAALHALAEDEAPAAERAAEPQEAPMAASTEVPPARELWQPVAEPEGYSRDDLGCAEPAALHALAEDEAPAAERAAEPQEAPMAASTEVPPARELWQPVAEPEGYSRDDLGCAEPAALHALAEDEAPAAERAAEPQEAPMAASTEVPPARELWQPVAEPEGYSRDDLGCAEPAALHALAEDEAPAAERAAEPQEAPMAASTEVPPARELWQSVAEPEGYSRDDLGCAEPAALHALAEDEAPAAERAAEPQEAPMAASTEVPPARELWQPVAEPEGYSRDDLGCAEPAALHALAEDEAPAAERAAEPQEAPMAASTEVPPARELWQSVAEPEGYSRDDLGCAEPAALHALAEDEAPAAERAAEPQEAPMAASTEVPPARELWQSVAEPEGYSRDDLGCAEPAALHALTEDEAPAAERAAEPQEAPMAASTEVPPARELWQPVAEPEGYSRDDLGCAEPAALHALAEDEAPAAERAAEPQEAPMAASTEVPPARELWQSVAEPEGYSRDDLGCAEPAALHALAEDEAPAAERAAEPQEAPMAASTEVPPARELWQPVAEPEGYSRDDLGCAEPAALHALAEDEAPAAERAAEPQEAPMAASTEVPPARELWQPVAEPEGYSRDDLGCAEPAALHALAEDEAPAAERAAEPQEAPMAASTEVPPARELWQSVAEPEGYSRDDLGCAEPAALHALAEDEAPAAERAAEPQEAPMAASTEVPPARELWQPVAEPEGYSRDDLGCAEPAALHALAEDEAPAAERAAEPQEAPMAASTEVPPARELWQSVAEPEGYSRDDLGCAEPAALHALAEDEAPAAERAAEPQEAPMAASTEVPPARELWQPVAEPEGYSRDDLGCAEPAALHALAEDEAPAAERAAEPQEAPMAASTEVPPARELWQSVAEPEGYSRDDLGCAEPAALHALAEDEAPAAERAAEPQEAPMAASTEVPPARELWQPVAEPEGYSRDDLGCAEPAALHALAEDEAPAAERAAEPQEAPMAASTEVPPARELWQPVAEPEGYSRDDLGCAEPAALHALAEDEAPAAERAAEPQEAPMAASTEVPPARELWQSVAEPEGYSRDDLGCAEPAALHALAEDEAPAAERAAEPQEAPMAASTEVPPARELWQPVAEPEGYSRDDLGCAEPAALHALAEDEAPAAERAAEPQEAPMAASTEVPPARELWQSVAEPEGYSRDDLGCAEPAALHALAEDEAPAAERAAEPQEAPMAASTEVPPARELWQSVAEPEGYSRDDLGCAEPAALHALAEDEAPAAERAAEPQEAPMAASTEVPPARELWQPVAEPEGYSRDDLGCAEPAALHALAEDEAPAAERAAEPQEAPMAASTEVPPARELWQPVAEPEGYSRDDLGCAEPAALHALAEDEAPAAERAAEPQESRIIRMNEVREVAGREEDAKFTCLRTSFSPGCSCPGSSGLLESPSRSVVGMQVVDGKSLKPRVTQHKVKLQGRYWAKVISLPCVVEAFRQDVAHALDVRVADIQHVELVAGSLSGTFVVVHAFDLLTATEADDKLRAYHFPLTWEHYPKTPDTTTGHFFEAEALSTIRRTSRCINSASKSRLPPADMELSRPTPAALKPHPPLWAAQEVSQSTLSSGGRTCSATIRTPAVRESLPVGPAVHGAPPLIEKRTWASNLPSSKERHYAGDDGSESSMKFLQETALAPVAKAVRAPAVPETVSTKHRVGFVGNQWSTILKTQRDDFVAAFVKGTGEKLGYEPDSVTKVQCDESTGDTIVSFSVTHPSVLPRKQIDLVLRSAPYADVWKLYYKNTPPEEQETIHNDVTTFHRVGFVGSKWKEVRNRGMARFIEAFAADTATALNVTPQAVRIADYAVADDIVVDFYVTHPGTDTEEVIDAKLEQFDYQRVWDLYGIPSEADEQQRVVPCVMKCSNASRRTSPSSTCRLRMPGTNSVSQADSVCPRCQRQFSSKQEFLQPDESSGWNPQPMHSHTSSISDAVRTALMEDSYSAIRKPSPTPPLPHLAHRVNNSLIPHPPRQRSLSNTTRYRQRRVNLRELESELSRKQRQHKHQERQQQLDREMRRSLNCSKLSMSTGPTINVSRSFLPPIPPCYTKAASQQIVGIYMAHLYVCHSAPPLAHSATKEGPATYLDQVVGAAAKDVISGHKSERSTRASVFNLPSTSARRWSPFTERCGFKGATEESAFEYAESAAVDAASLISEPEPALQPSSLLSALPQRAKDSPRNALPVTVHRKWPRQRLLPSMLTRIRHAHGATFEVAAVTATGHHPYDDEQAFPSTASARGVGWARAVSLPTLVEAVKPSQQLPPIRPSPAVAPEPCAAAAASFASVQQALIHYEALSRRDLIIDFYAAYPTQPVVAFELPPPELAAVALRTVTRKPPPPFLSSPSTSERRSVPSPKKATAATYPRGASAVHLSRLRLVFPGALWPFILRHHRQLLTRTLRRDVEAFAFPSEAVEVLSLHAAGAEMEVILSLKESSDSQSKISTALLTSSFAESWEVYNLVAFFLSREVTPTLPQSVVWPPWWHESSTRASTATAHTAVDEAASSPQPTAVPPPPSPPVLRKHQMAPTLFTQASLSKISATAATSAAHQPLKLMVPLLFLEKASDALQKLIDTAPSQLRLALLRDTMYAVPDASDVQVHSWAVQPTGLYVKLLLRCADGNGEHVASDSETAINRCSFTETWDVIRSYTTGLASLAVEVPIVAKRCASTPRTAPASQQVDRSIMTTASTLATTVTAATPQSELLVRSASPCTEEVRRPWLLSEDAVLNASEYANSERHSVSTTSTVYSFIARNGAILSAESSSASANESFGSESSVAATSRRKRAVVPLKRRATTTAKIRTAPTVATAMAPGWANESTSKSFLTQTYSTQLLLCGTLSESKVKSIGAPRTSSASTPTSPLSPRVRPKKEDASSVTGVLERRPQDIAESAEYSSVRLTPGTIAAESTMGHPNAYVPDSVKANSDAKTASKSLPASFLFPTLLPIPRDSSEKPAVVGQDQEDKITQAMYDREEEAAATELHDLLKPPLEQKPTSLSRHTTTERQLAHQQQRVSFEANGYAGVTDAGVTNKESSTTPSPSEDTAIAADLAMQKADLDGAQGTHVSSMAGEIWEALREPYPLQLQRALKEDVHTFFGALTGAIEKVIVRCADKLYEEVMGASGVVMQPSNLELKAEASAAAPTTSYVFSPATVELLPVLRTLHMTDFHTQHSQRHLSPRSSFAVSSRYSAAEATMQRRAVPIESLVDATAKAVTINQVEVLSPLSASVESSPAKRGPKFHYELSSALRDRLLADRGNGVTKAAMHDVNAVLVPTKTEMALEAVTVADGSSRQADFSVPTDALERSPLLHRRALTESSAACAPVRVLLRRFFDVPGLTDEKLAGELEAMRTLFSAETCAVLDTPDDVVEDLQLSGHLTVDATVRLPSTNSVAEWCSLLLEHNYPKVNELLHESAAARAPGAPPHVEANVQPEAMRCSTLLSSCTLKLSPTASAAPVGPDGRDASSHAVYVEGDLWPALIEQRADVLCEALISDATAALSAIGGSVHRVSALPYANGALFTLHFHSCGARSLRAVEDALQQCPLTAARALCRRFGGTSRHLRNHNVTDTMYRANLEGKAWRQVLEEHGDLLAETFQREALQCLRGSEVAAMPVTATVTGIAAKPDGITIAYDVASTTVCADVDRGRVAHAIIEYPFPQLWKMYDNFMLAREPLKHSKNTLRIAPRHLSTMLDVAEVPNQRQCSHGGLTLEMSLDPLEANMAAIVPDGKVERAGPLAVGSKVEMMKGQKVYELNYLSAPAAVSAPPVAEVPREAAVVLSARASLVDSAEATETPPAAAVVSNVRVVGLERDRMEHRAPTYAATVSFMKTEYEEDDEADEDAASLESDGFAEHTDALTPVPLRRSTAARTVGSARAAPVSTKAAPVIRMPVTPLPPLKVFSNAASVERRTPWAVGPSARLPKTLQGVAASAPAQKSPLSGLDSSLAGEEPMRLPTLYAEGEGKMHGKSRISASSSPARSLPLVKVCPAAPITVVDMRMEHPPKTDVLEAKPAVSTIPILSCPRSSAHCYSGTKTAPCALLQTSQVNTAARHLYTAPKLPSSEPTSLYYSHSPQTITVASSSQYGSASKMRPSVLRSVPASPLPTTRMLPRHSSSFVFVATEPSCSLQRLQDDLDLIERTIRSRYSCMQRELIATVTAALPGL</sequence>
<name>A0A504X1Q7_LEIDO</name>
<feature type="region of interest" description="Disordered" evidence="1">
    <location>
        <begin position="91"/>
        <end position="1155"/>
    </location>
</feature>
<feature type="region of interest" description="Disordered" evidence="1">
    <location>
        <begin position="1173"/>
        <end position="1949"/>
    </location>
</feature>
<feature type="region of interest" description="Disordered" evidence="1">
    <location>
        <begin position="3124"/>
        <end position="3152"/>
    </location>
</feature>
<feature type="region of interest" description="Disordered" evidence="1">
    <location>
        <begin position="1"/>
        <end position="28"/>
    </location>
</feature>
<evidence type="ECO:0000313" key="4">
    <source>
        <dbReference type="Proteomes" id="UP000318447"/>
    </source>
</evidence>
<feature type="region of interest" description="Disordered" evidence="1">
    <location>
        <begin position="3475"/>
        <end position="3506"/>
    </location>
</feature>
<accession>A0A504X1Q7</accession>
<evidence type="ECO:0000313" key="3">
    <source>
        <dbReference type="EMBL" id="TPP42956.1"/>
    </source>
</evidence>
<gene>
    <name evidence="3" type="ORF">CGC21_5605</name>
</gene>
<dbReference type="VEuPathDB" id="TriTrypDB:LdCL_330039900"/>
<feature type="compositionally biased region" description="Low complexity" evidence="1">
    <location>
        <begin position="3124"/>
        <end position="3139"/>
    </location>
</feature>
<evidence type="ECO:0000256" key="1">
    <source>
        <dbReference type="SAM" id="MobiDB-lite"/>
    </source>
</evidence>
<organism evidence="3 4">
    <name type="scientific">Leishmania donovani</name>
    <dbReference type="NCBI Taxonomy" id="5661"/>
    <lineage>
        <taxon>Eukaryota</taxon>
        <taxon>Discoba</taxon>
        <taxon>Euglenozoa</taxon>
        <taxon>Kinetoplastea</taxon>
        <taxon>Metakinetoplastina</taxon>
        <taxon>Trypanosomatida</taxon>
        <taxon>Trypanosomatidae</taxon>
        <taxon>Leishmaniinae</taxon>
        <taxon>Leishmania</taxon>
    </lineage>
</organism>
<feature type="domain" description="Flagellar attachment zone protein 1 conserved" evidence="2">
    <location>
        <begin position="2395"/>
        <end position="2482"/>
    </location>
</feature>
<dbReference type="VEuPathDB" id="TriTrypDB:LDHU3_33.4720"/>
<dbReference type="EMBL" id="RHLC01000051">
    <property type="protein sequence ID" value="TPP42956.1"/>
    <property type="molecule type" value="Genomic_DNA"/>
</dbReference>
<feature type="compositionally biased region" description="Pro residues" evidence="1">
    <location>
        <begin position="3140"/>
        <end position="3149"/>
    </location>
</feature>
<feature type="region of interest" description="Disordered" evidence="1">
    <location>
        <begin position="40"/>
        <end position="72"/>
    </location>
</feature>
<feature type="region of interest" description="Disordered" evidence="1">
    <location>
        <begin position="4547"/>
        <end position="4568"/>
    </location>
</feature>